<sequence length="370" mass="41431">QTLQPCPQNKGTSIVILLELWSLYISQTSNTTSAPLLQRRPDKITQQSSCILKNQLRFAGKGWKMKLCRVQVAAVLVGAWICLTLVVGSGAVRVGPSRVEEEGEEYPHDLYPAEKISSTFKTVEFYFDQATSTKEYKAKLINVMRNQLKSTVSFFGIPSLPTKKVTGVDRFGLVTLNYSSEAAVSLVIDVNNLYLVGFYSNNPKANPQKAYYYFTGDAGYRDAVQLFDTDTKVESLGYGEDYGSLGDRSKVDLGRVPLISAVEELYYRKNRGVWKSKLIVLIQMVSEFVRSDLVMNRVLEKFEHRMPAHNDVQFVENNWTKNSKAVRSVTSSSQYFATPIELPSGTVIKNVDDAIYYGLVSLLASPTTQD</sequence>
<dbReference type="Pfam" id="PF00161">
    <property type="entry name" value="RIP"/>
    <property type="match status" value="1"/>
</dbReference>
<dbReference type="InterPro" id="IPR016138">
    <property type="entry name" value="Ribosome_inactivat_prot_sub1"/>
</dbReference>
<organism evidence="2 3">
    <name type="scientific">Turnera subulata</name>
    <dbReference type="NCBI Taxonomy" id="218843"/>
    <lineage>
        <taxon>Eukaryota</taxon>
        <taxon>Viridiplantae</taxon>
        <taxon>Streptophyta</taxon>
        <taxon>Embryophyta</taxon>
        <taxon>Tracheophyta</taxon>
        <taxon>Spermatophyta</taxon>
        <taxon>Magnoliopsida</taxon>
        <taxon>eudicotyledons</taxon>
        <taxon>Gunneridae</taxon>
        <taxon>Pentapetalae</taxon>
        <taxon>rosids</taxon>
        <taxon>fabids</taxon>
        <taxon>Malpighiales</taxon>
        <taxon>Passifloraceae</taxon>
        <taxon>Turnera</taxon>
    </lineage>
</organism>
<keyword evidence="1" id="KW-0472">Membrane</keyword>
<dbReference type="GO" id="GO:0030598">
    <property type="term" value="F:rRNA N-glycosylase activity"/>
    <property type="evidence" value="ECO:0007669"/>
    <property type="project" value="InterPro"/>
</dbReference>
<name>A0A9Q0FPB9_9ROSI</name>
<evidence type="ECO:0000313" key="2">
    <source>
        <dbReference type="EMBL" id="KAJ4835103.1"/>
    </source>
</evidence>
<dbReference type="PANTHER" id="PTHR33453">
    <property type="match status" value="1"/>
</dbReference>
<proteinExistence type="predicted"/>
<evidence type="ECO:0000256" key="1">
    <source>
        <dbReference type="SAM" id="Phobius"/>
    </source>
</evidence>
<dbReference type="OrthoDB" id="1704365at2759"/>
<dbReference type="Proteomes" id="UP001141552">
    <property type="component" value="Unassembled WGS sequence"/>
</dbReference>
<dbReference type="Gene3D" id="3.40.420.10">
    <property type="entry name" value="Ricin (A subunit), domain 1"/>
    <property type="match status" value="1"/>
</dbReference>
<keyword evidence="3" id="KW-1185">Reference proteome</keyword>
<keyword evidence="1" id="KW-0812">Transmembrane</keyword>
<dbReference type="PANTHER" id="PTHR33453:SF41">
    <property type="entry name" value="RRNA N-GLYCOSYLASE"/>
    <property type="match status" value="1"/>
</dbReference>
<evidence type="ECO:0000313" key="3">
    <source>
        <dbReference type="Proteomes" id="UP001141552"/>
    </source>
</evidence>
<dbReference type="InterPro" id="IPR036041">
    <property type="entry name" value="Ribosome-inact_prot_sf"/>
</dbReference>
<dbReference type="AlphaFoldDB" id="A0A9Q0FPB9"/>
<comment type="caution">
    <text evidence="2">The sequence shown here is derived from an EMBL/GenBank/DDBJ whole genome shotgun (WGS) entry which is preliminary data.</text>
</comment>
<gene>
    <name evidence="2" type="ORF">Tsubulata_037221</name>
</gene>
<dbReference type="InterPro" id="IPR016139">
    <property type="entry name" value="Ribosome_inactivat_prot_sub2"/>
</dbReference>
<accession>A0A9Q0FPB9</accession>
<reference evidence="2" key="1">
    <citation type="submission" date="2022-02" db="EMBL/GenBank/DDBJ databases">
        <authorList>
            <person name="Henning P.M."/>
            <person name="McCubbin A.G."/>
            <person name="Shore J.S."/>
        </authorList>
    </citation>
    <scope>NUCLEOTIDE SEQUENCE</scope>
    <source>
        <strain evidence="2">F60SS</strain>
        <tissue evidence="2">Leaves</tissue>
    </source>
</reference>
<reference evidence="2" key="2">
    <citation type="journal article" date="2023" name="Plants (Basel)">
        <title>Annotation of the Turnera subulata (Passifloraceae) Draft Genome Reveals the S-Locus Evolved after the Divergence of Turneroideae from Passifloroideae in a Stepwise Manner.</title>
        <authorList>
            <person name="Henning P.M."/>
            <person name="Roalson E.H."/>
            <person name="Mir W."/>
            <person name="McCubbin A.G."/>
            <person name="Shore J.S."/>
        </authorList>
    </citation>
    <scope>NUCLEOTIDE SEQUENCE</scope>
    <source>
        <strain evidence="2">F60SS</strain>
    </source>
</reference>
<dbReference type="GO" id="GO:0017148">
    <property type="term" value="P:negative regulation of translation"/>
    <property type="evidence" value="ECO:0007669"/>
    <property type="project" value="InterPro"/>
</dbReference>
<dbReference type="Gene3D" id="4.10.470.10">
    <property type="entry name" value="Ricin (A Subunit), domain 2"/>
    <property type="match status" value="1"/>
</dbReference>
<dbReference type="SUPFAM" id="SSF56371">
    <property type="entry name" value="Ribosome inactivating proteins (RIP)"/>
    <property type="match status" value="1"/>
</dbReference>
<keyword evidence="1" id="KW-1133">Transmembrane helix</keyword>
<dbReference type="PRINTS" id="PR00396">
    <property type="entry name" value="SHIGARICIN"/>
</dbReference>
<dbReference type="EMBL" id="JAKUCV010004519">
    <property type="protein sequence ID" value="KAJ4835103.1"/>
    <property type="molecule type" value="Genomic_DNA"/>
</dbReference>
<protein>
    <submittedName>
        <fullName evidence="2">Uncharacterized protein</fullName>
    </submittedName>
</protein>
<dbReference type="InterPro" id="IPR017989">
    <property type="entry name" value="Ribosome_inactivat_1/2"/>
</dbReference>
<dbReference type="InterPro" id="IPR001574">
    <property type="entry name" value="Ribosome_inactivat_prot"/>
</dbReference>
<feature type="transmembrane region" description="Helical" evidence="1">
    <location>
        <begin position="70"/>
        <end position="92"/>
    </location>
</feature>
<feature type="non-terminal residue" evidence="2">
    <location>
        <position position="1"/>
    </location>
</feature>